<dbReference type="GO" id="GO:0004673">
    <property type="term" value="F:protein histidine kinase activity"/>
    <property type="evidence" value="ECO:0007669"/>
    <property type="project" value="UniProtKB-EC"/>
</dbReference>
<protein>
    <recommendedName>
        <fullName evidence="2">histidine kinase</fullName>
        <ecNumber evidence="2">2.7.13.3</ecNumber>
    </recommendedName>
</protein>
<evidence type="ECO:0000259" key="6">
    <source>
        <dbReference type="Pfam" id="PF02518"/>
    </source>
</evidence>
<dbReference type="InterPro" id="IPR036890">
    <property type="entry name" value="HATPase_C_sf"/>
</dbReference>
<dbReference type="CDD" id="cd16917">
    <property type="entry name" value="HATPase_UhpB-NarQ-NarX-like"/>
    <property type="match status" value="1"/>
</dbReference>
<sequence length="88" mass="8409">MAIAAYFVVCESVTNAVKHAGATSVAVTVTSPAGGGPGLRVADDGHGGADPAGGGLLGLARRVAAIDGHLTVHSPPGGPTVITAELPT</sequence>
<dbReference type="OrthoDB" id="5242012at2"/>
<dbReference type="Proteomes" id="UP000314251">
    <property type="component" value="Unassembled WGS sequence"/>
</dbReference>
<comment type="catalytic activity">
    <reaction evidence="1">
        <text>ATP + protein L-histidine = ADP + protein N-phospho-L-histidine.</text>
        <dbReference type="EC" id="2.7.13.3"/>
    </reaction>
</comment>
<name>A0A5N5ZWZ3_9ACTN</name>
<dbReference type="GO" id="GO:0000160">
    <property type="term" value="P:phosphorelay signal transduction system"/>
    <property type="evidence" value="ECO:0007669"/>
    <property type="project" value="UniProtKB-KW"/>
</dbReference>
<proteinExistence type="predicted"/>
<keyword evidence="8" id="KW-1185">Reference proteome</keyword>
<evidence type="ECO:0000256" key="1">
    <source>
        <dbReference type="ARBA" id="ARBA00000085"/>
    </source>
</evidence>
<dbReference type="EC" id="2.7.13.3" evidence="2"/>
<dbReference type="AlphaFoldDB" id="A0A5N5ZWZ3"/>
<dbReference type="EMBL" id="VDLY02000022">
    <property type="protein sequence ID" value="KAB8160323.1"/>
    <property type="molecule type" value="Genomic_DNA"/>
</dbReference>
<evidence type="ECO:0000313" key="7">
    <source>
        <dbReference type="EMBL" id="KAB8160323.1"/>
    </source>
</evidence>
<dbReference type="RefSeq" id="WP_139674177.1">
    <property type="nucleotide sequence ID" value="NZ_VDLY02000022.1"/>
</dbReference>
<evidence type="ECO:0000256" key="3">
    <source>
        <dbReference type="ARBA" id="ARBA00022679"/>
    </source>
</evidence>
<reference evidence="7" key="1">
    <citation type="submission" date="2019-10" db="EMBL/GenBank/DDBJ databases">
        <title>Nonomuraea sp. nov., isolated from Phyllanthus amarus.</title>
        <authorList>
            <person name="Klykleung N."/>
            <person name="Tanasupawat S."/>
        </authorList>
    </citation>
    <scope>NUCLEOTIDE SEQUENCE [LARGE SCALE GENOMIC DNA]</scope>
    <source>
        <strain evidence="7">3MP-10</strain>
    </source>
</reference>
<feature type="domain" description="Histidine kinase/HSP90-like ATPase" evidence="6">
    <location>
        <begin position="6"/>
        <end position="87"/>
    </location>
</feature>
<dbReference type="Gene3D" id="3.30.565.10">
    <property type="entry name" value="Histidine kinase-like ATPase, C-terminal domain"/>
    <property type="match status" value="1"/>
</dbReference>
<dbReference type="SUPFAM" id="SSF55874">
    <property type="entry name" value="ATPase domain of HSP90 chaperone/DNA topoisomerase II/histidine kinase"/>
    <property type="match status" value="1"/>
</dbReference>
<dbReference type="Pfam" id="PF02518">
    <property type="entry name" value="HATPase_c"/>
    <property type="match status" value="1"/>
</dbReference>
<dbReference type="PANTHER" id="PTHR24421">
    <property type="entry name" value="NITRATE/NITRITE SENSOR PROTEIN NARX-RELATED"/>
    <property type="match status" value="1"/>
</dbReference>
<keyword evidence="5" id="KW-0902">Two-component regulatory system</keyword>
<organism evidence="7 8">
    <name type="scientific">Streptomyces mimosae</name>
    <dbReference type="NCBI Taxonomy" id="2586635"/>
    <lineage>
        <taxon>Bacteria</taxon>
        <taxon>Bacillati</taxon>
        <taxon>Actinomycetota</taxon>
        <taxon>Actinomycetes</taxon>
        <taxon>Kitasatosporales</taxon>
        <taxon>Streptomycetaceae</taxon>
        <taxon>Streptomyces</taxon>
    </lineage>
</organism>
<comment type="caution">
    <text evidence="7">The sequence shown here is derived from an EMBL/GenBank/DDBJ whole genome shotgun (WGS) entry which is preliminary data.</text>
</comment>
<evidence type="ECO:0000256" key="2">
    <source>
        <dbReference type="ARBA" id="ARBA00012438"/>
    </source>
</evidence>
<evidence type="ECO:0000256" key="5">
    <source>
        <dbReference type="ARBA" id="ARBA00023012"/>
    </source>
</evidence>
<keyword evidence="4" id="KW-0418">Kinase</keyword>
<evidence type="ECO:0000256" key="4">
    <source>
        <dbReference type="ARBA" id="ARBA00022777"/>
    </source>
</evidence>
<evidence type="ECO:0000313" key="8">
    <source>
        <dbReference type="Proteomes" id="UP000314251"/>
    </source>
</evidence>
<keyword evidence="3" id="KW-0808">Transferase</keyword>
<dbReference type="InterPro" id="IPR003594">
    <property type="entry name" value="HATPase_dom"/>
</dbReference>
<dbReference type="PANTHER" id="PTHR24421:SF10">
    <property type="entry name" value="NITRATE_NITRITE SENSOR PROTEIN NARQ"/>
    <property type="match status" value="1"/>
</dbReference>
<accession>A0A5N5ZWZ3</accession>
<dbReference type="InterPro" id="IPR050482">
    <property type="entry name" value="Sensor_HK_TwoCompSys"/>
</dbReference>
<gene>
    <name evidence="7" type="ORF">FH607_027345</name>
</gene>